<organism evidence="2 3">
    <name type="scientific">Novosphingobium kunmingense</name>
    <dbReference type="NCBI Taxonomy" id="1211806"/>
    <lineage>
        <taxon>Bacteria</taxon>
        <taxon>Pseudomonadati</taxon>
        <taxon>Pseudomonadota</taxon>
        <taxon>Alphaproteobacteria</taxon>
        <taxon>Sphingomonadales</taxon>
        <taxon>Sphingomonadaceae</taxon>
        <taxon>Novosphingobium</taxon>
    </lineage>
</organism>
<proteinExistence type="predicted"/>
<name>A0A2N0H341_9SPHN</name>
<evidence type="ECO:0000313" key="2">
    <source>
        <dbReference type="EMBL" id="PKB13355.1"/>
    </source>
</evidence>
<evidence type="ECO:0000256" key="1">
    <source>
        <dbReference type="SAM" id="MobiDB-lite"/>
    </source>
</evidence>
<reference evidence="2 3" key="1">
    <citation type="submission" date="2017-11" db="EMBL/GenBank/DDBJ databases">
        <title>Genomic Encyclopedia of Type Strains, Phase III (KMG-III): the genomes of soil and plant-associated and newly described type strains.</title>
        <authorList>
            <person name="Whitman W."/>
        </authorList>
    </citation>
    <scope>NUCLEOTIDE SEQUENCE [LARGE SCALE GENOMIC DNA]</scope>
    <source>
        <strain evidence="2 3">CGMCC 1.12274</strain>
    </source>
</reference>
<evidence type="ECO:0008006" key="4">
    <source>
        <dbReference type="Google" id="ProtNLM"/>
    </source>
</evidence>
<sequence>MNDDEDEVGYRKPPRSGRIKPGEVRNPNGRRGKKGKAKDAKPKDNSLAAIIDRIDNEEVEINNQKMTKRELELRVLHGKALKGDTRASAHLEKLRSAAAVADGKKSGGGVLLLPADVPLHEWTASVAIQQAPYRGAHPSYILDGLPGYEGKEEEEEDDEE</sequence>
<dbReference type="Proteomes" id="UP000232587">
    <property type="component" value="Unassembled WGS sequence"/>
</dbReference>
<gene>
    <name evidence="2" type="ORF">B0I00_3394</name>
</gene>
<protein>
    <recommendedName>
        <fullName evidence="4">DUF5681 domain-containing protein</fullName>
    </recommendedName>
</protein>
<dbReference type="AlphaFoldDB" id="A0A2N0H341"/>
<keyword evidence="3" id="KW-1185">Reference proteome</keyword>
<dbReference type="EMBL" id="PHUF01000008">
    <property type="protein sequence ID" value="PKB13355.1"/>
    <property type="molecule type" value="Genomic_DNA"/>
</dbReference>
<accession>A0A2N0H341</accession>
<comment type="caution">
    <text evidence="2">The sequence shown here is derived from an EMBL/GenBank/DDBJ whole genome shotgun (WGS) entry which is preliminary data.</text>
</comment>
<dbReference type="RefSeq" id="WP_100868564.1">
    <property type="nucleotide sequence ID" value="NZ_PHUF01000008.1"/>
</dbReference>
<dbReference type="OrthoDB" id="2086138at2"/>
<evidence type="ECO:0000313" key="3">
    <source>
        <dbReference type="Proteomes" id="UP000232587"/>
    </source>
</evidence>
<feature type="region of interest" description="Disordered" evidence="1">
    <location>
        <begin position="1"/>
        <end position="45"/>
    </location>
</feature>